<accession>A0AAF3EM41</accession>
<name>A0AAF3EM41_9BILA</name>
<dbReference type="AlphaFoldDB" id="A0AAF3EM41"/>
<sequence>MKSPATSFKCKRDVLWKVVLEKIRFLADISIELIPKNGKVPDFWIEFLSRFRQVRNFHLHMHGTLKDGNAALLEHWFPVVLNGFVLRTVDDYSTKEALFQRVQLQNTKHFVLKQEKWKELSATRADSYTFNRYVRDSLHDFWTIGQPGTNPRAKVMLYDDPCFYFATKQDCLASIERLLRDNVVKVLINLDDAIVWMPNSTGEPVSIREFTLQPQNLAINPLVSEKFARFAQVEEEISRFHFRNSNEMLERSSVTVYFRHYDHKGRVLLIIARICFKQDIDFDAFQARHYPFQLQVVLDFL</sequence>
<dbReference type="WBParaSite" id="MBELARI_LOCUS14994">
    <property type="protein sequence ID" value="MBELARI_LOCUS14994"/>
    <property type="gene ID" value="MBELARI_LOCUS14994"/>
</dbReference>
<evidence type="ECO:0000313" key="2">
    <source>
        <dbReference type="WBParaSite" id="MBELARI_LOCUS14994"/>
    </source>
</evidence>
<dbReference type="Proteomes" id="UP000887575">
    <property type="component" value="Unassembled WGS sequence"/>
</dbReference>
<protein>
    <submittedName>
        <fullName evidence="2">Uncharacterized protein</fullName>
    </submittedName>
</protein>
<evidence type="ECO:0000313" key="1">
    <source>
        <dbReference type="Proteomes" id="UP000887575"/>
    </source>
</evidence>
<proteinExistence type="predicted"/>
<keyword evidence="1" id="KW-1185">Reference proteome</keyword>
<organism evidence="1 2">
    <name type="scientific">Mesorhabditis belari</name>
    <dbReference type="NCBI Taxonomy" id="2138241"/>
    <lineage>
        <taxon>Eukaryota</taxon>
        <taxon>Metazoa</taxon>
        <taxon>Ecdysozoa</taxon>
        <taxon>Nematoda</taxon>
        <taxon>Chromadorea</taxon>
        <taxon>Rhabditida</taxon>
        <taxon>Rhabditina</taxon>
        <taxon>Rhabditomorpha</taxon>
        <taxon>Rhabditoidea</taxon>
        <taxon>Rhabditidae</taxon>
        <taxon>Mesorhabditinae</taxon>
        <taxon>Mesorhabditis</taxon>
    </lineage>
</organism>
<reference evidence="2" key="1">
    <citation type="submission" date="2024-02" db="UniProtKB">
        <authorList>
            <consortium name="WormBaseParasite"/>
        </authorList>
    </citation>
    <scope>IDENTIFICATION</scope>
</reference>